<dbReference type="RefSeq" id="WP_040723914.1">
    <property type="nucleotide sequence ID" value="NZ_CAWPHS010000011.1"/>
</dbReference>
<dbReference type="EC" id="1.-.-.-" evidence="6"/>
<keyword evidence="4" id="KW-0503">Monooxygenase</keyword>
<dbReference type="SUPFAM" id="SSF51679">
    <property type="entry name" value="Bacterial luciferase-like"/>
    <property type="match status" value="1"/>
</dbReference>
<dbReference type="PANTHER" id="PTHR42847">
    <property type="entry name" value="ALKANESULFONATE MONOOXYGENASE"/>
    <property type="match status" value="1"/>
</dbReference>
<dbReference type="Gene3D" id="3.20.20.30">
    <property type="entry name" value="Luciferase-like domain"/>
    <property type="match status" value="1"/>
</dbReference>
<keyword evidence="3 6" id="KW-0560">Oxidoreductase</keyword>
<dbReference type="GO" id="GO:0008726">
    <property type="term" value="F:alkanesulfonate monooxygenase activity"/>
    <property type="evidence" value="ECO:0007669"/>
    <property type="project" value="TreeGrafter"/>
</dbReference>
<proteinExistence type="predicted"/>
<evidence type="ECO:0000313" key="6">
    <source>
        <dbReference type="EMBL" id="NKY87607.1"/>
    </source>
</evidence>
<dbReference type="GO" id="GO:0046306">
    <property type="term" value="P:alkanesulfonate catabolic process"/>
    <property type="evidence" value="ECO:0007669"/>
    <property type="project" value="TreeGrafter"/>
</dbReference>
<dbReference type="Pfam" id="PF00296">
    <property type="entry name" value="Bac_luciferase"/>
    <property type="match status" value="1"/>
</dbReference>
<dbReference type="NCBIfam" id="TIGR03619">
    <property type="entry name" value="F420_Rv2161c"/>
    <property type="match status" value="1"/>
</dbReference>
<keyword evidence="1" id="KW-0285">Flavoprotein</keyword>
<evidence type="ECO:0000256" key="4">
    <source>
        <dbReference type="ARBA" id="ARBA00023033"/>
    </source>
</evidence>
<accession>A0A7X6RIV9</accession>
<sequence>MTTIGLSLPQLGPVVSATLVRDFVQQADAMGFDTLWVQDHFMYALRQAGEYGGSAAEQPSVYRSVWAPTELLAAAATWTERMEFGTSVLVGGNHWPAQLANRLATIDRISGGRLSVVGLSVGWSEEEHRAVGVDPKTRGRRMDDFVPALRACWGADPVEYHGSFFDIGPAIMQPKPSRMPKLMSGMYSEPGLARTARDFDLWNPGSMPIDAVVTSLATVNARRPTGKPPVGAIYRMAQESTAGKRLSVDEMTLRAEECVAADLDGIIVETNFCSEIDSPAQWLNILGALEPVVNSVRGHRDS</sequence>
<gene>
    <name evidence="6" type="ORF">HGA07_18470</name>
</gene>
<comment type="caution">
    <text evidence="6">The sequence shown here is derived from an EMBL/GenBank/DDBJ whole genome shotgun (WGS) entry which is preliminary data.</text>
</comment>
<dbReference type="InterPro" id="IPR011251">
    <property type="entry name" value="Luciferase-like_dom"/>
</dbReference>
<name>A0A7X6RIV9_9NOCA</name>
<evidence type="ECO:0000256" key="3">
    <source>
        <dbReference type="ARBA" id="ARBA00023002"/>
    </source>
</evidence>
<dbReference type="InterPro" id="IPR050172">
    <property type="entry name" value="SsuD_RutA_monooxygenase"/>
</dbReference>
<dbReference type="InterPro" id="IPR036661">
    <property type="entry name" value="Luciferase-like_sf"/>
</dbReference>
<keyword evidence="7" id="KW-1185">Reference proteome</keyword>
<dbReference type="InterPro" id="IPR019921">
    <property type="entry name" value="Lucif-like_OxRdtase_Rv2161c"/>
</dbReference>
<evidence type="ECO:0000313" key="7">
    <source>
        <dbReference type="Proteomes" id="UP000523447"/>
    </source>
</evidence>
<dbReference type="EMBL" id="JAAXPE010000019">
    <property type="protein sequence ID" value="NKY87607.1"/>
    <property type="molecule type" value="Genomic_DNA"/>
</dbReference>
<reference evidence="6 7" key="1">
    <citation type="submission" date="2020-04" db="EMBL/GenBank/DDBJ databases">
        <title>MicrobeNet Type strains.</title>
        <authorList>
            <person name="Nicholson A.C."/>
        </authorList>
    </citation>
    <scope>NUCLEOTIDE SEQUENCE [LARGE SCALE GENOMIC DNA]</scope>
    <source>
        <strain evidence="6 7">DSM 44445</strain>
    </source>
</reference>
<organism evidence="6 7">
    <name type="scientific">Nocardia veterana</name>
    <dbReference type="NCBI Taxonomy" id="132249"/>
    <lineage>
        <taxon>Bacteria</taxon>
        <taxon>Bacillati</taxon>
        <taxon>Actinomycetota</taxon>
        <taxon>Actinomycetes</taxon>
        <taxon>Mycobacteriales</taxon>
        <taxon>Nocardiaceae</taxon>
        <taxon>Nocardia</taxon>
    </lineage>
</organism>
<keyword evidence="2" id="KW-0288">FMN</keyword>
<protein>
    <submittedName>
        <fullName evidence="6">TIGR03619 family F420-dependent LLM class oxidoreductase</fullName>
        <ecNumber evidence="6">1.-.-.-</ecNumber>
    </submittedName>
</protein>
<dbReference type="PANTHER" id="PTHR42847:SF4">
    <property type="entry name" value="ALKANESULFONATE MONOOXYGENASE-RELATED"/>
    <property type="match status" value="1"/>
</dbReference>
<evidence type="ECO:0000256" key="2">
    <source>
        <dbReference type="ARBA" id="ARBA00022643"/>
    </source>
</evidence>
<evidence type="ECO:0000256" key="1">
    <source>
        <dbReference type="ARBA" id="ARBA00022630"/>
    </source>
</evidence>
<feature type="domain" description="Luciferase-like" evidence="5">
    <location>
        <begin position="19"/>
        <end position="230"/>
    </location>
</feature>
<evidence type="ECO:0000259" key="5">
    <source>
        <dbReference type="Pfam" id="PF00296"/>
    </source>
</evidence>
<dbReference type="Proteomes" id="UP000523447">
    <property type="component" value="Unassembled WGS sequence"/>
</dbReference>
<dbReference type="AlphaFoldDB" id="A0A7X6RIV9"/>